<accession>A0A6N6N3X4</accession>
<proteinExistence type="predicted"/>
<dbReference type="InterPro" id="IPR037176">
    <property type="entry name" value="Osmotin/thaumatin-like_sf"/>
</dbReference>
<feature type="chain" id="PRO_5026772208" description="GH64 domain-containing protein" evidence="1">
    <location>
        <begin position="20"/>
        <end position="481"/>
    </location>
</feature>
<dbReference type="InterPro" id="IPR032477">
    <property type="entry name" value="Glyco_hydro_64"/>
</dbReference>
<dbReference type="AlphaFoldDB" id="A0A6N6N3X4"/>
<comment type="caution">
    <text evidence="3">The sequence shown here is derived from an EMBL/GenBank/DDBJ whole genome shotgun (WGS) entry which is preliminary data.</text>
</comment>
<evidence type="ECO:0000313" key="3">
    <source>
        <dbReference type="EMBL" id="KAB1441783.1"/>
    </source>
</evidence>
<feature type="domain" description="GH64" evidence="2">
    <location>
        <begin position="53"/>
        <end position="225"/>
    </location>
</feature>
<evidence type="ECO:0000313" key="4">
    <source>
        <dbReference type="Proteomes" id="UP000438699"/>
    </source>
</evidence>
<keyword evidence="1" id="KW-0732">Signal</keyword>
<dbReference type="OrthoDB" id="5503248at2"/>
<keyword evidence="4" id="KW-1185">Reference proteome</keyword>
<protein>
    <recommendedName>
        <fullName evidence="2">GH64 domain-containing protein</fullName>
    </recommendedName>
</protein>
<dbReference type="EMBL" id="WAIE01000003">
    <property type="protein sequence ID" value="KAB1441783.1"/>
    <property type="molecule type" value="Genomic_DNA"/>
</dbReference>
<gene>
    <name evidence="3" type="ORF">F8A88_09340</name>
</gene>
<dbReference type="Proteomes" id="UP000438699">
    <property type="component" value="Unassembled WGS sequence"/>
</dbReference>
<name>A0A6N6N3X4_9BACT</name>
<evidence type="ECO:0000256" key="1">
    <source>
        <dbReference type="SAM" id="SignalP"/>
    </source>
</evidence>
<dbReference type="RefSeq" id="WP_151150875.1">
    <property type="nucleotide sequence ID" value="NZ_WAIE01000003.1"/>
</dbReference>
<reference evidence="3 4" key="1">
    <citation type="journal article" date="2017" name="Int. J. Syst. Evol. Microbiol.">
        <title>Desulfovibrio senegalensis sp. nov., a mesophilic sulfate reducer isolated from marine sediment.</title>
        <authorList>
            <person name="Thioye A."/>
            <person name="Gam Z.B.A."/>
            <person name="Mbengue M."/>
            <person name="Cayol J.L."/>
            <person name="Joseph-Bartoli M."/>
            <person name="Toure-Kane C."/>
            <person name="Labat M."/>
        </authorList>
    </citation>
    <scope>NUCLEOTIDE SEQUENCE [LARGE SCALE GENOMIC DNA]</scope>
    <source>
        <strain evidence="3 4">DSM 101509</strain>
    </source>
</reference>
<dbReference type="Gene3D" id="2.60.110.10">
    <property type="entry name" value="Thaumatin"/>
    <property type="match status" value="1"/>
</dbReference>
<sequence>MRFILAIISTLLFCTASLAGTAPVTMTFDIPATLDPSEVWVTFVNTNGHITGTYKDTTGASNNLELNTSYSLAQMTSPTSLNGAPANTPAVSLESYESGRVYVSIGAQMTDLVQGQQPVANNINDSNYYKRYQYFEPTVKLNGDGDTCLWVDLSYIDFTSISLSLEMFNATTAANSPQKTQACSTALVKAAASTAETGQNNVRPTTAGIPPDTNFARVVAPNINGDYYHDWTYLLQTVLPGNVTHIKGLFAGVGSGPWADPTLQQQTYDFDATFDAGGGVTLVANTGSGNGRAACIPTSPVDLQGDGIGDDVSIRIEFSEMNAIYGIWGNNPKYTVTQDGVEQPQTAGITNDVYGWIVGDLMAGTCFGFVGSTTDFNGTAIGDMDSADWWGGVRTDGTRLDTANTPAGQDIVFEEVQSDERCYHNYAATLLHLTPAYGFPLQDRLDKNLMTYNAWTDQNAYMQLTINPDTVAIPPVYLLLQ</sequence>
<dbReference type="Pfam" id="PF16483">
    <property type="entry name" value="Glyco_hydro_64"/>
    <property type="match status" value="1"/>
</dbReference>
<organism evidence="3 4">
    <name type="scientific">Pseudodesulfovibrio senegalensis</name>
    <dbReference type="NCBI Taxonomy" id="1721087"/>
    <lineage>
        <taxon>Bacteria</taxon>
        <taxon>Pseudomonadati</taxon>
        <taxon>Thermodesulfobacteriota</taxon>
        <taxon>Desulfovibrionia</taxon>
        <taxon>Desulfovibrionales</taxon>
        <taxon>Desulfovibrionaceae</taxon>
    </lineage>
</organism>
<feature type="signal peptide" evidence="1">
    <location>
        <begin position="1"/>
        <end position="19"/>
    </location>
</feature>
<evidence type="ECO:0000259" key="2">
    <source>
        <dbReference type="Pfam" id="PF16483"/>
    </source>
</evidence>